<proteinExistence type="predicted"/>
<feature type="region of interest" description="Disordered" evidence="1">
    <location>
        <begin position="607"/>
        <end position="637"/>
    </location>
</feature>
<reference evidence="2 3" key="1">
    <citation type="journal article" date="2007" name="Science">
        <title>The Chlamydomonas genome reveals the evolution of key animal and plant functions.</title>
        <authorList>
            <person name="Merchant S.S."/>
            <person name="Prochnik S.E."/>
            <person name="Vallon O."/>
            <person name="Harris E.H."/>
            <person name="Karpowicz S.J."/>
            <person name="Witman G.B."/>
            <person name="Terry A."/>
            <person name="Salamov A."/>
            <person name="Fritz-Laylin L.K."/>
            <person name="Marechal-Drouard L."/>
            <person name="Marshall W.F."/>
            <person name="Qu L.H."/>
            <person name="Nelson D.R."/>
            <person name="Sanderfoot A.A."/>
            <person name="Spalding M.H."/>
            <person name="Kapitonov V.V."/>
            <person name="Ren Q."/>
            <person name="Ferris P."/>
            <person name="Lindquist E."/>
            <person name="Shapiro H."/>
            <person name="Lucas S.M."/>
            <person name="Grimwood J."/>
            <person name="Schmutz J."/>
            <person name="Cardol P."/>
            <person name="Cerutti H."/>
            <person name="Chanfreau G."/>
            <person name="Chen C.L."/>
            <person name="Cognat V."/>
            <person name="Croft M.T."/>
            <person name="Dent R."/>
            <person name="Dutcher S."/>
            <person name="Fernandez E."/>
            <person name="Fukuzawa H."/>
            <person name="Gonzalez-Ballester D."/>
            <person name="Gonzalez-Halphen D."/>
            <person name="Hallmann A."/>
            <person name="Hanikenne M."/>
            <person name="Hippler M."/>
            <person name="Inwood W."/>
            <person name="Jabbari K."/>
            <person name="Kalanon M."/>
            <person name="Kuras R."/>
            <person name="Lefebvre P.A."/>
            <person name="Lemaire S.D."/>
            <person name="Lobanov A.V."/>
            <person name="Lohr M."/>
            <person name="Manuell A."/>
            <person name="Meier I."/>
            <person name="Mets L."/>
            <person name="Mittag M."/>
            <person name="Mittelmeier T."/>
            <person name="Moroney J.V."/>
            <person name="Moseley J."/>
            <person name="Napoli C."/>
            <person name="Nedelcu A.M."/>
            <person name="Niyogi K."/>
            <person name="Novoselov S.V."/>
            <person name="Paulsen I.T."/>
            <person name="Pazour G."/>
            <person name="Purton S."/>
            <person name="Ral J.P."/>
            <person name="Riano-Pachon D.M."/>
            <person name="Riekhof W."/>
            <person name="Rymarquis L."/>
            <person name="Schroda M."/>
            <person name="Stern D."/>
            <person name="Umen J."/>
            <person name="Willows R."/>
            <person name="Wilson N."/>
            <person name="Zimmer S.L."/>
            <person name="Allmer J."/>
            <person name="Balk J."/>
            <person name="Bisova K."/>
            <person name="Chen C.J."/>
            <person name="Elias M."/>
            <person name="Gendler K."/>
            <person name="Hauser C."/>
            <person name="Lamb M.R."/>
            <person name="Ledford H."/>
            <person name="Long J.C."/>
            <person name="Minagawa J."/>
            <person name="Page M.D."/>
            <person name="Pan J."/>
            <person name="Pootakham W."/>
            <person name="Roje S."/>
            <person name="Rose A."/>
            <person name="Stahlberg E."/>
            <person name="Terauchi A.M."/>
            <person name="Yang P."/>
            <person name="Ball S."/>
            <person name="Bowler C."/>
            <person name="Dieckmann C.L."/>
            <person name="Gladyshev V.N."/>
            <person name="Green P."/>
            <person name="Jorgensen R."/>
            <person name="Mayfield S."/>
            <person name="Mueller-Roeber B."/>
            <person name="Rajamani S."/>
            <person name="Sayre R.T."/>
            <person name="Brokstein P."/>
            <person name="Dubchak I."/>
            <person name="Goodstein D."/>
            <person name="Hornick L."/>
            <person name="Huang Y.W."/>
            <person name="Jhaveri J."/>
            <person name="Luo Y."/>
            <person name="Martinez D."/>
            <person name="Ngau W.C."/>
            <person name="Otillar B."/>
            <person name="Poliakov A."/>
            <person name="Porter A."/>
            <person name="Szajkowski L."/>
            <person name="Werner G."/>
            <person name="Zhou K."/>
            <person name="Grigoriev I.V."/>
            <person name="Rokhsar D.S."/>
            <person name="Grossman A.R."/>
        </authorList>
    </citation>
    <scope>NUCLEOTIDE SEQUENCE [LARGE SCALE GENOMIC DNA]</scope>
    <source>
        <strain evidence="3">CC-503</strain>
    </source>
</reference>
<evidence type="ECO:0000313" key="3">
    <source>
        <dbReference type="Proteomes" id="UP000006906"/>
    </source>
</evidence>
<feature type="region of interest" description="Disordered" evidence="1">
    <location>
        <begin position="541"/>
        <end position="590"/>
    </location>
</feature>
<feature type="region of interest" description="Disordered" evidence="1">
    <location>
        <begin position="32"/>
        <end position="143"/>
    </location>
</feature>
<protein>
    <submittedName>
        <fullName evidence="2">Uncharacterized protein</fullName>
    </submittedName>
</protein>
<gene>
    <name evidence="2" type="ORF">CHLRE_10g464037v5</name>
</gene>
<dbReference type="EMBL" id="CM008971">
    <property type="protein sequence ID" value="PNW78094.1"/>
    <property type="molecule type" value="Genomic_DNA"/>
</dbReference>
<dbReference type="RefSeq" id="XP_042920610.1">
    <property type="nucleotide sequence ID" value="XM_043067213.1"/>
</dbReference>
<feature type="compositionally biased region" description="Low complexity" evidence="1">
    <location>
        <begin position="556"/>
        <end position="565"/>
    </location>
</feature>
<feature type="compositionally biased region" description="Gly residues" evidence="1">
    <location>
        <begin position="133"/>
        <end position="143"/>
    </location>
</feature>
<dbReference type="PANTHER" id="PTHR33443">
    <property type="entry name" value="ZGC:112980"/>
    <property type="match status" value="1"/>
</dbReference>
<dbReference type="InterPro" id="IPR053234">
    <property type="entry name" value="RPM1_Interactor"/>
</dbReference>
<feature type="compositionally biased region" description="Low complexity" evidence="1">
    <location>
        <begin position="78"/>
        <end position="88"/>
    </location>
</feature>
<feature type="region of interest" description="Disordered" evidence="1">
    <location>
        <begin position="348"/>
        <end position="371"/>
    </location>
</feature>
<feature type="compositionally biased region" description="Low complexity" evidence="1">
    <location>
        <begin position="421"/>
        <end position="438"/>
    </location>
</feature>
<evidence type="ECO:0000313" key="2">
    <source>
        <dbReference type="EMBL" id="PNW78094.1"/>
    </source>
</evidence>
<accession>A0A2K3DC39</accession>
<feature type="compositionally biased region" description="Low complexity" evidence="1">
    <location>
        <begin position="348"/>
        <end position="367"/>
    </location>
</feature>
<keyword evidence="3" id="KW-1185">Reference proteome</keyword>
<name>A0A2K3DC39_CHLRE</name>
<feature type="compositionally biased region" description="Acidic residues" evidence="1">
    <location>
        <begin position="99"/>
        <end position="109"/>
    </location>
</feature>
<feature type="compositionally biased region" description="Low complexity" evidence="1">
    <location>
        <begin position="580"/>
        <end position="590"/>
    </location>
</feature>
<dbReference type="KEGG" id="cre:CHLRE_10g464037v5"/>
<dbReference type="PANTHER" id="PTHR33443:SF30">
    <property type="entry name" value="SARCOSINE DEHYDROGENASE-2C PROTEIN"/>
    <property type="match status" value="1"/>
</dbReference>
<feature type="compositionally biased region" description="Low complexity" evidence="1">
    <location>
        <begin position="607"/>
        <end position="619"/>
    </location>
</feature>
<dbReference type="AlphaFoldDB" id="A0A2K3DC39"/>
<sequence length="740" mass="76805">MARPLAEIDTNVHASSDEYCEHGLRPAREHVNQCQLQPEPARRGRKSSGIWTPHIGSRKRSRLSGPAPEAPAGFADRSQPQGHQLQHSGQGGVLKDAGDGADSDVEEISSQEFRESVFGPARPEREAVTAGGPASGGGGGGAAAAGGAMGGLGLLAAPAAATGSAPGAAAAGRGGEEDDDVLIMASKGQVPTRDLPHPRPHCSNQRYRESQFGADVANVAHCPQCFCYVCDVKASECAFWGTGILGSDHANAHPDNTYWARLRMRARVAKPPAARQRLLTAASTSAVAPVRAALARWEQAAAVAALAKAEAEEAAGGAGVEAGVVAGARAGAVAVSTACAAGATSVPAPAGGAAGPAGASSSSVVGVREPAAPPQRGAAAAAAGPALGAAAASTVTQQVALQRRAGAQHGQRLPLLPPLPQHHSQQQLHNQQQQQPQQDPAKALMMQQGLAQLPPQDRHTMQLQVQAQLMALQQQQQHLPAALGHKTEEVLALWHKGLSSLSSQQRGLMLSHRMSGMAAESLLPLVSVLQSKVDEYLAQPREPAPQHPRQQPPQPAAATSHAPAPVRQQQPATPGPMPLVPAAAPPSSRLPSAGAVAAAALGAAKAIPHAGAQQQGGQPLLPPPQQHPHQNHQQQDPAAQLLQQEVERAPPQHRDEWQQELLAQWMAPQQPQLAAGVQREDVLAAARQCLSHLTAQQHKAMLHDAMSQLPAEQRQPKLEELRGLVGACLAHTVRARACVP</sequence>
<dbReference type="GeneID" id="5723991"/>
<feature type="region of interest" description="Disordered" evidence="1">
    <location>
        <begin position="402"/>
        <end position="443"/>
    </location>
</feature>
<feature type="compositionally biased region" description="Pro residues" evidence="1">
    <location>
        <begin position="542"/>
        <end position="555"/>
    </location>
</feature>
<feature type="compositionally biased region" description="Low complexity" evidence="1">
    <location>
        <begin position="627"/>
        <end position="637"/>
    </location>
</feature>
<evidence type="ECO:0000256" key="1">
    <source>
        <dbReference type="SAM" id="MobiDB-lite"/>
    </source>
</evidence>
<dbReference type="InParanoid" id="A0A2K3DC39"/>
<dbReference type="STRING" id="3055.A0A2K3DC39"/>
<dbReference type="OrthoDB" id="547962at2759"/>
<dbReference type="ExpressionAtlas" id="A0A2K3DC39">
    <property type="expression patterns" value="baseline"/>
</dbReference>
<dbReference type="Proteomes" id="UP000006906">
    <property type="component" value="Chromosome 10"/>
</dbReference>
<dbReference type="Gramene" id="PNW78094">
    <property type="protein sequence ID" value="PNW78094"/>
    <property type="gene ID" value="CHLRE_10g464037v5"/>
</dbReference>
<organism evidence="2 3">
    <name type="scientific">Chlamydomonas reinhardtii</name>
    <name type="common">Chlamydomonas smithii</name>
    <dbReference type="NCBI Taxonomy" id="3055"/>
    <lineage>
        <taxon>Eukaryota</taxon>
        <taxon>Viridiplantae</taxon>
        <taxon>Chlorophyta</taxon>
        <taxon>core chlorophytes</taxon>
        <taxon>Chlorophyceae</taxon>
        <taxon>CS clade</taxon>
        <taxon>Chlamydomonadales</taxon>
        <taxon>Chlamydomonadaceae</taxon>
        <taxon>Chlamydomonas</taxon>
    </lineage>
</organism>